<dbReference type="Proteomes" id="UP000256253">
    <property type="component" value="Unassembled WGS sequence"/>
</dbReference>
<gene>
    <name evidence="2" type="ORF">DFJ65_0668</name>
</gene>
<keyword evidence="2" id="KW-0378">Hydrolase</keyword>
<keyword evidence="2" id="KW-0255">Endonuclease</keyword>
<dbReference type="EMBL" id="QTUA01000001">
    <property type="protein sequence ID" value="REF29701.1"/>
    <property type="molecule type" value="Genomic_DNA"/>
</dbReference>
<proteinExistence type="predicted"/>
<organism evidence="2 3">
    <name type="scientific">Calidifontibacter indicus</name>
    <dbReference type="NCBI Taxonomy" id="419650"/>
    <lineage>
        <taxon>Bacteria</taxon>
        <taxon>Bacillati</taxon>
        <taxon>Actinomycetota</taxon>
        <taxon>Actinomycetes</taxon>
        <taxon>Micrococcales</taxon>
        <taxon>Dermacoccaceae</taxon>
        <taxon>Calidifontibacter</taxon>
    </lineage>
</organism>
<sequence length="290" mass="32966">MSSAWIMAIDRENPEHWRIACENSFWDITRRRDVRAGDIVYFWQSGESFVGSVRVLDDLYETPLGTGLPWNIDDAKRNDYKYRFNFVVDHPTSVGQPTGKDVKANTGLQAFQTKPSTKDPDAIRWLESQVAGVDLRADPMWSTDESGPLSMEDMASDNRVRVPADVVRRQGSGKFREDAVRAYGRRCAVTGTNVLPILEAAHIMEYKGPHTNVVTNSLLLRSDIHTLFDLHLLTIDDAYRVHLAPQVRESKEYTDLHGQQLRMPNDKAAHPNAEWLRVHNAKCSSWFGRG</sequence>
<dbReference type="SUPFAM" id="SSF88697">
    <property type="entry name" value="PUA domain-like"/>
    <property type="match status" value="1"/>
</dbReference>
<evidence type="ECO:0000313" key="2">
    <source>
        <dbReference type="EMBL" id="REF29701.1"/>
    </source>
</evidence>
<dbReference type="GO" id="GO:0004519">
    <property type="term" value="F:endonuclease activity"/>
    <property type="evidence" value="ECO:0007669"/>
    <property type="project" value="UniProtKB-KW"/>
</dbReference>
<protein>
    <submittedName>
        <fullName evidence="2">HNH endonuclease</fullName>
    </submittedName>
</protein>
<dbReference type="Gene3D" id="3.10.590.10">
    <property type="entry name" value="ph1033 like domains"/>
    <property type="match status" value="1"/>
</dbReference>
<feature type="domain" description="HNH nuclease" evidence="1">
    <location>
        <begin position="187"/>
        <end position="236"/>
    </location>
</feature>
<keyword evidence="3" id="KW-1185">Reference proteome</keyword>
<dbReference type="AlphaFoldDB" id="A0A3D9UY13"/>
<evidence type="ECO:0000259" key="1">
    <source>
        <dbReference type="Pfam" id="PF13391"/>
    </source>
</evidence>
<accession>A0A3D9UY13</accession>
<keyword evidence="2" id="KW-0540">Nuclease</keyword>
<dbReference type="InterPro" id="IPR003615">
    <property type="entry name" value="HNH_nuc"/>
</dbReference>
<comment type="caution">
    <text evidence="2">The sequence shown here is derived from an EMBL/GenBank/DDBJ whole genome shotgun (WGS) entry which is preliminary data.</text>
</comment>
<dbReference type="InterPro" id="IPR015947">
    <property type="entry name" value="PUA-like_sf"/>
</dbReference>
<reference evidence="2 3" key="1">
    <citation type="submission" date="2018-08" db="EMBL/GenBank/DDBJ databases">
        <title>Sequencing the genomes of 1000 actinobacteria strains.</title>
        <authorList>
            <person name="Klenk H.-P."/>
        </authorList>
    </citation>
    <scope>NUCLEOTIDE SEQUENCE [LARGE SCALE GENOMIC DNA]</scope>
    <source>
        <strain evidence="2 3">DSM 22967</strain>
    </source>
</reference>
<name>A0A3D9UY13_9MICO</name>
<dbReference type="Pfam" id="PF13391">
    <property type="entry name" value="HNH_2"/>
    <property type="match status" value="1"/>
</dbReference>
<evidence type="ECO:0000313" key="3">
    <source>
        <dbReference type="Proteomes" id="UP000256253"/>
    </source>
</evidence>